<keyword evidence="6" id="KW-0732">Signal</keyword>
<dbReference type="InterPro" id="IPR033121">
    <property type="entry name" value="PEPTIDASE_A1"/>
</dbReference>
<dbReference type="GO" id="GO:0006508">
    <property type="term" value="P:proteolysis"/>
    <property type="evidence" value="ECO:0007669"/>
    <property type="project" value="UniProtKB-KW"/>
</dbReference>
<dbReference type="InParanoid" id="C5L352"/>
<evidence type="ECO:0000313" key="9">
    <source>
        <dbReference type="Proteomes" id="UP000007800"/>
    </source>
</evidence>
<evidence type="ECO:0000256" key="1">
    <source>
        <dbReference type="ARBA" id="ARBA00007447"/>
    </source>
</evidence>
<keyword evidence="3 5" id="KW-0064">Aspartyl protease</keyword>
<dbReference type="Proteomes" id="UP000007800">
    <property type="component" value="Unassembled WGS sequence"/>
</dbReference>
<accession>C5L352</accession>
<comment type="similarity">
    <text evidence="1 5">Belongs to the peptidase A1 family.</text>
</comment>
<gene>
    <name evidence="8" type="ORF">Pmar_PMAR023986</name>
</gene>
<evidence type="ECO:0000256" key="5">
    <source>
        <dbReference type="RuleBase" id="RU000454"/>
    </source>
</evidence>
<feature type="domain" description="Peptidase A1" evidence="7">
    <location>
        <begin position="42"/>
        <end position="368"/>
    </location>
</feature>
<evidence type="ECO:0000313" key="8">
    <source>
        <dbReference type="EMBL" id="EER08847.1"/>
    </source>
</evidence>
<organism evidence="9">
    <name type="scientific">Perkinsus marinus (strain ATCC 50983 / TXsc)</name>
    <dbReference type="NCBI Taxonomy" id="423536"/>
    <lineage>
        <taxon>Eukaryota</taxon>
        <taxon>Sar</taxon>
        <taxon>Alveolata</taxon>
        <taxon>Perkinsozoa</taxon>
        <taxon>Perkinsea</taxon>
        <taxon>Perkinsida</taxon>
        <taxon>Perkinsidae</taxon>
        <taxon>Perkinsus</taxon>
    </lineage>
</organism>
<dbReference type="OrthoDB" id="660550at2759"/>
<keyword evidence="4 5" id="KW-0378">Hydrolase</keyword>
<dbReference type="PROSITE" id="PS00141">
    <property type="entry name" value="ASP_PROTEASE"/>
    <property type="match status" value="1"/>
</dbReference>
<name>C5L352_PERM5</name>
<sequence>MPLPLPIRLLALVYALDVLKVIRGKTLKLDVKYKLVKGRGFGIFHTLVDKKGQKLDVFVDTGSGAFFLIWKDWFERATGYPCSACPMGCYKCSKRCSVGSVTRTINFADGFTVSVFPHQAKLTVGQVSQTLTFGLIFNQTPAVTEEIPLNLMGIGYDRGLVNFPSLMTQLRSSHTITTDIIALYLYPSADPEEVTADGGLLLGGGDSELYEGALKYVEFSRDREYTVNINKLQVGDGHIFPGINVDAILDTGTNLMYAPGLYYDRLIENIKAQTNEAAGTQVDFKYDRETWVFPCQYMTKLPLLQFGLGPQGMTPFSMTYMHYARRFPPTVCRLVIMKGRWSEWIFPDRMLINNYFQFDPTSKRVGIGKLRPRFP</sequence>
<dbReference type="EMBL" id="GG678682">
    <property type="protein sequence ID" value="EER08847.1"/>
    <property type="molecule type" value="Genomic_DNA"/>
</dbReference>
<dbReference type="GeneID" id="9064664"/>
<dbReference type="GO" id="GO:0004190">
    <property type="term" value="F:aspartic-type endopeptidase activity"/>
    <property type="evidence" value="ECO:0007669"/>
    <property type="project" value="UniProtKB-KW"/>
</dbReference>
<dbReference type="RefSeq" id="XP_002777031.1">
    <property type="nucleotide sequence ID" value="XM_002776985.1"/>
</dbReference>
<evidence type="ECO:0000259" key="7">
    <source>
        <dbReference type="PROSITE" id="PS51767"/>
    </source>
</evidence>
<dbReference type="PANTHER" id="PTHR47966">
    <property type="entry name" value="BETA-SITE APP-CLEAVING ENZYME, ISOFORM A-RELATED"/>
    <property type="match status" value="1"/>
</dbReference>
<dbReference type="Gene3D" id="2.40.70.10">
    <property type="entry name" value="Acid Proteases"/>
    <property type="match status" value="2"/>
</dbReference>
<evidence type="ECO:0000256" key="3">
    <source>
        <dbReference type="ARBA" id="ARBA00022750"/>
    </source>
</evidence>
<evidence type="ECO:0000256" key="2">
    <source>
        <dbReference type="ARBA" id="ARBA00022670"/>
    </source>
</evidence>
<dbReference type="InterPro" id="IPR021109">
    <property type="entry name" value="Peptidase_aspartic_dom_sf"/>
</dbReference>
<evidence type="ECO:0000256" key="4">
    <source>
        <dbReference type="ARBA" id="ARBA00022801"/>
    </source>
</evidence>
<evidence type="ECO:0000256" key="6">
    <source>
        <dbReference type="SAM" id="SignalP"/>
    </source>
</evidence>
<dbReference type="GO" id="GO:0005764">
    <property type="term" value="C:lysosome"/>
    <property type="evidence" value="ECO:0007669"/>
    <property type="project" value="TreeGrafter"/>
</dbReference>
<dbReference type="SUPFAM" id="SSF50630">
    <property type="entry name" value="Acid proteases"/>
    <property type="match status" value="1"/>
</dbReference>
<reference evidence="8 9" key="1">
    <citation type="submission" date="2008-07" db="EMBL/GenBank/DDBJ databases">
        <authorList>
            <person name="El-Sayed N."/>
            <person name="Caler E."/>
            <person name="Inman J."/>
            <person name="Amedeo P."/>
            <person name="Hass B."/>
            <person name="Wortman J."/>
        </authorList>
    </citation>
    <scope>NUCLEOTIDE SEQUENCE [LARGE SCALE GENOMIC DNA]</scope>
    <source>
        <strain evidence="9">ATCC 50983 / TXsc</strain>
    </source>
</reference>
<feature type="signal peptide" evidence="6">
    <location>
        <begin position="1"/>
        <end position="15"/>
    </location>
</feature>
<dbReference type="InterPro" id="IPR034164">
    <property type="entry name" value="Pepsin-like_dom"/>
</dbReference>
<dbReference type="AlphaFoldDB" id="C5L352"/>
<dbReference type="Pfam" id="PF00026">
    <property type="entry name" value="Asp"/>
    <property type="match status" value="1"/>
</dbReference>
<proteinExistence type="inferred from homology"/>
<keyword evidence="9" id="KW-1185">Reference proteome</keyword>
<dbReference type="CDD" id="cd05471">
    <property type="entry name" value="pepsin_like"/>
    <property type="match status" value="1"/>
</dbReference>
<dbReference type="PRINTS" id="PR00792">
    <property type="entry name" value="PEPSIN"/>
</dbReference>
<feature type="chain" id="PRO_5012655204" evidence="6">
    <location>
        <begin position="16"/>
        <end position="375"/>
    </location>
</feature>
<dbReference type="InterPro" id="IPR001461">
    <property type="entry name" value="Aspartic_peptidase_A1"/>
</dbReference>
<dbReference type="PANTHER" id="PTHR47966:SF51">
    <property type="entry name" value="BETA-SITE APP-CLEAVING ENZYME, ISOFORM A-RELATED"/>
    <property type="match status" value="1"/>
</dbReference>
<keyword evidence="2 5" id="KW-0645">Protease</keyword>
<dbReference type="InterPro" id="IPR001969">
    <property type="entry name" value="Aspartic_peptidase_AS"/>
</dbReference>
<protein>
    <submittedName>
        <fullName evidence="8">Plasmepsin, putative</fullName>
    </submittedName>
</protein>
<dbReference type="PROSITE" id="PS51767">
    <property type="entry name" value="PEPTIDASE_A1"/>
    <property type="match status" value="1"/>
</dbReference>